<sequence>MISDLYIKVYLVMCVCVCVCVCAVRRTGTMQCLSVQALSLRQLGKLPCVQFPCVWHAVSSSLRCPRALHTRQLWGSAAPLVQRSAALLKPRDTVRSLPYQQTRFKGYNRKKGQGGSGEEDEEEEGTEVSDEEDELQEDPTLPKDYKDQQKAVHKIEDAFYEHKLRLNGQKLIKKSRTVKVGDTLDLILEEDGEKDKVLLKRVILKKIVGETNGGEKQKVLLRCWKHLQLPKREAFKE</sequence>
<keyword evidence="3" id="KW-0812">Transmembrane</keyword>
<feature type="compositionally biased region" description="Acidic residues" evidence="2">
    <location>
        <begin position="117"/>
        <end position="137"/>
    </location>
</feature>
<keyword evidence="3" id="KW-1133">Transmembrane helix</keyword>
<dbReference type="Pfam" id="PF25818">
    <property type="entry name" value="MTRES1_C"/>
    <property type="match status" value="1"/>
</dbReference>
<dbReference type="Proteomes" id="UP000319801">
    <property type="component" value="Unassembled WGS sequence"/>
</dbReference>
<dbReference type="EMBL" id="VCAZ01000122">
    <property type="protein sequence ID" value="TSV02053.1"/>
    <property type="molecule type" value="Genomic_DNA"/>
</dbReference>
<dbReference type="PANTHER" id="PTHR13633">
    <property type="entry name" value="MITOCHONDRIAL TRANSCRIPTION RESCUE FACTOR 1"/>
    <property type="match status" value="1"/>
</dbReference>
<proteinExistence type="predicted"/>
<evidence type="ECO:0000313" key="6">
    <source>
        <dbReference type="Proteomes" id="UP000319801"/>
    </source>
</evidence>
<evidence type="ECO:0000256" key="2">
    <source>
        <dbReference type="SAM" id="MobiDB-lite"/>
    </source>
</evidence>
<name>A0A556V4W2_BAGYA</name>
<feature type="region of interest" description="Disordered" evidence="2">
    <location>
        <begin position="106"/>
        <end position="147"/>
    </location>
</feature>
<dbReference type="GO" id="GO:0003723">
    <property type="term" value="F:RNA binding"/>
    <property type="evidence" value="ECO:0007669"/>
    <property type="project" value="UniProtKB-KW"/>
</dbReference>
<evidence type="ECO:0000256" key="1">
    <source>
        <dbReference type="PROSITE-ProRule" id="PRU00182"/>
    </source>
</evidence>
<dbReference type="GO" id="GO:0005739">
    <property type="term" value="C:mitochondrion"/>
    <property type="evidence" value="ECO:0007669"/>
    <property type="project" value="TreeGrafter"/>
</dbReference>
<evidence type="ECO:0000259" key="4">
    <source>
        <dbReference type="Pfam" id="PF25818"/>
    </source>
</evidence>
<reference evidence="5 6" key="1">
    <citation type="journal article" date="2019" name="Genome Biol. Evol.">
        <title>Whole-Genome Sequencing of the Giant Devil Catfish, Bagarius yarrelli.</title>
        <authorList>
            <person name="Jiang W."/>
            <person name="Lv Y."/>
            <person name="Cheng L."/>
            <person name="Yang K."/>
            <person name="Chao B."/>
            <person name="Wang X."/>
            <person name="Li Y."/>
            <person name="Pan X."/>
            <person name="You X."/>
            <person name="Zhang Y."/>
            <person name="Yang J."/>
            <person name="Li J."/>
            <person name="Zhang X."/>
            <person name="Liu S."/>
            <person name="Sun C."/>
            <person name="Yang J."/>
            <person name="Shi Q."/>
        </authorList>
    </citation>
    <scope>NUCLEOTIDE SEQUENCE [LARGE SCALE GENOMIC DNA]</scope>
    <source>
        <strain evidence="5">JWS20170419001</strain>
        <tissue evidence="5">Muscle</tissue>
    </source>
</reference>
<dbReference type="PROSITE" id="PS50889">
    <property type="entry name" value="S4"/>
    <property type="match status" value="1"/>
</dbReference>
<gene>
    <name evidence="5" type="ORF">Baya_12973</name>
</gene>
<feature type="transmembrane region" description="Helical" evidence="3">
    <location>
        <begin position="6"/>
        <end position="24"/>
    </location>
</feature>
<dbReference type="OrthoDB" id="4150at2759"/>
<comment type="caution">
    <text evidence="5">The sequence shown here is derived from an EMBL/GenBank/DDBJ whole genome shotgun (WGS) entry which is preliminary data.</text>
</comment>
<dbReference type="GO" id="GO:1903108">
    <property type="term" value="P:regulation of mitochondrial transcription"/>
    <property type="evidence" value="ECO:0007669"/>
    <property type="project" value="TreeGrafter"/>
</dbReference>
<dbReference type="InterPro" id="IPR057896">
    <property type="entry name" value="MTRES1_C"/>
</dbReference>
<feature type="domain" description="Mitochondrial transcription rescue factor 1 C-terminal" evidence="4">
    <location>
        <begin position="151"/>
        <end position="231"/>
    </location>
</feature>
<keyword evidence="6" id="KW-1185">Reference proteome</keyword>
<protein>
    <recommendedName>
        <fullName evidence="4">Mitochondrial transcription rescue factor 1 C-terminal domain-containing protein</fullName>
    </recommendedName>
</protein>
<dbReference type="PANTHER" id="PTHR13633:SF3">
    <property type="entry name" value="MITOCHONDRIAL TRANSCRIPTION RESCUE FACTOR 1"/>
    <property type="match status" value="1"/>
</dbReference>
<keyword evidence="1" id="KW-0694">RNA-binding</keyword>
<evidence type="ECO:0000256" key="3">
    <source>
        <dbReference type="SAM" id="Phobius"/>
    </source>
</evidence>
<accession>A0A556V4W2</accession>
<keyword evidence="3" id="KW-0472">Membrane</keyword>
<dbReference type="AlphaFoldDB" id="A0A556V4W2"/>
<evidence type="ECO:0000313" key="5">
    <source>
        <dbReference type="EMBL" id="TSV02053.1"/>
    </source>
</evidence>
<organism evidence="5 6">
    <name type="scientific">Bagarius yarrelli</name>
    <name type="common">Goonch</name>
    <name type="synonym">Bagrus yarrelli</name>
    <dbReference type="NCBI Taxonomy" id="175774"/>
    <lineage>
        <taxon>Eukaryota</taxon>
        <taxon>Metazoa</taxon>
        <taxon>Chordata</taxon>
        <taxon>Craniata</taxon>
        <taxon>Vertebrata</taxon>
        <taxon>Euteleostomi</taxon>
        <taxon>Actinopterygii</taxon>
        <taxon>Neopterygii</taxon>
        <taxon>Teleostei</taxon>
        <taxon>Ostariophysi</taxon>
        <taxon>Siluriformes</taxon>
        <taxon>Sisoridae</taxon>
        <taxon>Sisorinae</taxon>
        <taxon>Bagarius</taxon>
    </lineage>
</organism>